<protein>
    <submittedName>
        <fullName evidence="1">Uncharacterized protein</fullName>
    </submittedName>
</protein>
<dbReference type="RefSeq" id="WP_130597829.1">
    <property type="nucleotide sequence ID" value="NZ_CP036200.1"/>
</dbReference>
<keyword evidence="2" id="KW-1185">Reference proteome</keyword>
<reference evidence="1 2" key="1">
    <citation type="submission" date="2019-02" db="EMBL/GenBank/DDBJ databases">
        <title>Shewanella sp. D4-2 isolated from Dokdo Island.</title>
        <authorList>
            <person name="Baek K."/>
        </authorList>
    </citation>
    <scope>NUCLEOTIDE SEQUENCE [LARGE SCALE GENOMIC DNA]</scope>
    <source>
        <strain evidence="1 2">D4-2</strain>
    </source>
</reference>
<dbReference type="EMBL" id="CP036200">
    <property type="protein sequence ID" value="QBF81855.1"/>
    <property type="molecule type" value="Genomic_DNA"/>
</dbReference>
<name>A0A411PE93_9GAMM</name>
<sequence>MKRAHKDNERILSDIKHFKAMVANESAQLRKDITQHVSRSEGDSTEALIERVSEHLAKLNARMQIVETVLASELPVNRSVGDQLTNTIEVQGSRSQPAALPNLSKKVILNTQHFATNTNMDKAELTDTGLSYCWTKSNPITNFKALISREQPMQIKVRLVSLIKEDMKQDIKVLVDGNVVSSKIEFDGTLDCLVAEIPESKGKVDETKVAVQLPNTFSPQELGKSPDERKLGIAINIVEFNEPEKKKKRFFSFR</sequence>
<dbReference type="AlphaFoldDB" id="A0A411PE93"/>
<organism evidence="1 2">
    <name type="scientific">Shewanella maritima</name>
    <dbReference type="NCBI Taxonomy" id="2520507"/>
    <lineage>
        <taxon>Bacteria</taxon>
        <taxon>Pseudomonadati</taxon>
        <taxon>Pseudomonadota</taxon>
        <taxon>Gammaproteobacteria</taxon>
        <taxon>Alteromonadales</taxon>
        <taxon>Shewanellaceae</taxon>
        <taxon>Shewanella</taxon>
    </lineage>
</organism>
<accession>A0A411PE93</accession>
<evidence type="ECO:0000313" key="1">
    <source>
        <dbReference type="EMBL" id="QBF81855.1"/>
    </source>
</evidence>
<proteinExistence type="predicted"/>
<evidence type="ECO:0000313" key="2">
    <source>
        <dbReference type="Proteomes" id="UP000291106"/>
    </source>
</evidence>
<gene>
    <name evidence="1" type="ORF">EXU30_03440</name>
</gene>
<dbReference type="Proteomes" id="UP000291106">
    <property type="component" value="Chromosome"/>
</dbReference>
<dbReference type="OrthoDB" id="9828564at2"/>
<dbReference type="KEGG" id="smai:EXU30_03440"/>